<evidence type="ECO:0000256" key="6">
    <source>
        <dbReference type="ARBA" id="ARBA00023049"/>
    </source>
</evidence>
<dbReference type="Pfam" id="PF01432">
    <property type="entry name" value="Peptidase_M3"/>
    <property type="match status" value="1"/>
</dbReference>
<comment type="cofactor">
    <cofactor evidence="7">
        <name>Zn(2+)</name>
        <dbReference type="ChEBI" id="CHEBI:29105"/>
    </cofactor>
    <text evidence="7">Binds 1 zinc ion.</text>
</comment>
<keyword evidence="5 7" id="KW-0862">Zinc</keyword>
<dbReference type="InterPro" id="IPR034005">
    <property type="entry name" value="M3A_DCP"/>
</dbReference>
<dbReference type="Proteomes" id="UP000470875">
    <property type="component" value="Unassembled WGS sequence"/>
</dbReference>
<evidence type="ECO:0000256" key="3">
    <source>
        <dbReference type="ARBA" id="ARBA00022723"/>
    </source>
</evidence>
<evidence type="ECO:0000259" key="8">
    <source>
        <dbReference type="Pfam" id="PF01432"/>
    </source>
</evidence>
<dbReference type="GO" id="GO:0005829">
    <property type="term" value="C:cytosol"/>
    <property type="evidence" value="ECO:0007669"/>
    <property type="project" value="UniProtKB-ARBA"/>
</dbReference>
<keyword evidence="2 7" id="KW-0645">Protease</keyword>
<keyword evidence="6 7" id="KW-0482">Metalloprotease</keyword>
<dbReference type="Gene3D" id="1.10.1370.40">
    <property type="match status" value="1"/>
</dbReference>
<keyword evidence="3 7" id="KW-0479">Metal-binding</keyword>
<dbReference type="RefSeq" id="WP_154545532.1">
    <property type="nucleotide sequence ID" value="NZ_VULO01000010.1"/>
</dbReference>
<dbReference type="GO" id="GO:0004180">
    <property type="term" value="F:carboxypeptidase activity"/>
    <property type="evidence" value="ECO:0007669"/>
    <property type="project" value="TreeGrafter"/>
</dbReference>
<dbReference type="InterPro" id="IPR024079">
    <property type="entry name" value="MetalloPept_cat_dom_sf"/>
</dbReference>
<organism evidence="9 10">
    <name type="scientific">Scrofimicrobium canadense</name>
    <dbReference type="NCBI Taxonomy" id="2652290"/>
    <lineage>
        <taxon>Bacteria</taxon>
        <taxon>Bacillati</taxon>
        <taxon>Actinomycetota</taxon>
        <taxon>Actinomycetes</taxon>
        <taxon>Actinomycetales</taxon>
        <taxon>Actinomycetaceae</taxon>
        <taxon>Scrofimicrobium</taxon>
    </lineage>
</organism>
<dbReference type="InterPro" id="IPR001567">
    <property type="entry name" value="Pept_M3A_M3B_dom"/>
</dbReference>
<keyword evidence="4 7" id="KW-0378">Hydrolase</keyword>
<gene>
    <name evidence="9" type="ORF">FYJ24_08605</name>
</gene>
<dbReference type="PANTHER" id="PTHR43660:SF1">
    <property type="entry name" value="DIPEPTIDYL CARBOXYPEPTIDASE"/>
    <property type="match status" value="1"/>
</dbReference>
<dbReference type="SUPFAM" id="SSF55486">
    <property type="entry name" value="Metalloproteases ('zincins'), catalytic domain"/>
    <property type="match status" value="1"/>
</dbReference>
<dbReference type="InterPro" id="IPR045090">
    <property type="entry name" value="Pept_M3A_M3B"/>
</dbReference>
<accession>A0A6N7W5Z7</accession>
<sequence>MLDRTNPLAHASSLPYQLPDFAAIEIHHLKPAILEGMRIQVEEWQSISHSSESPTVENTVVAVDDSGELFDRAVRVFYTLASSLGGDELNALQEELAPLLSAHTDAFMLDRDMYDRYKTLSESTDLDDETRWLISDTAAAFERAGVNLAEADKKRLRKLNSRIASTEAKISLRISHQLSHLGLTGTDISELDGLPAVLVEEAKAAGQKRGAAWFLPLENYTSQEALASLKDPETRQRLLDIALSRGVGADPATRTSDLIPSLVKDRAERAALLGFPNHAEYVMAGQTVPNQETAVELLTTIGLAAKAGVKRLETQMVAKTGADAIGPAHWPYFEAQERKNSLDFNPDSLRDYLPLNQVINDGVFFAANRLYGVTFTPRADLRGWHDDVAVWEVHDRERRAIGLFVADFYTRPGKDGGAWMTTLVPACGRSGTRPVVTNDANFARPSDGSEVLLSWDNVETCFHEFGHALHGLLTNTYYRETEGTEVPSDFVELPSQLNEMWAYHPEVLSRMARHKDTGQPLPAQVLTRLAASKTKFQEYATLEFVESALIDQAWHSLHATQSVSDIEVFEEEALQDSGVAHPSVPPRYRSGYFAHAFTGGYDAAYYSYLWSETMVAELEEWLRDQPHGGLSPVAGDILRNELLCRGNSRPPMESFRAILGHDPEPDAIIRRRGL</sequence>
<evidence type="ECO:0000256" key="4">
    <source>
        <dbReference type="ARBA" id="ARBA00022801"/>
    </source>
</evidence>
<dbReference type="Gene3D" id="1.10.1370.10">
    <property type="entry name" value="Neurolysin, domain 3"/>
    <property type="match status" value="1"/>
</dbReference>
<dbReference type="PANTHER" id="PTHR43660">
    <property type="entry name" value="DIPEPTIDYL CARBOXYPEPTIDASE"/>
    <property type="match status" value="1"/>
</dbReference>
<keyword evidence="10" id="KW-1185">Reference proteome</keyword>
<evidence type="ECO:0000256" key="1">
    <source>
        <dbReference type="ARBA" id="ARBA00006040"/>
    </source>
</evidence>
<dbReference type="Gene3D" id="3.40.390.10">
    <property type="entry name" value="Collagenase (Catalytic Domain)"/>
    <property type="match status" value="1"/>
</dbReference>
<proteinExistence type="inferred from homology"/>
<dbReference type="CDD" id="cd06456">
    <property type="entry name" value="M3A_DCP"/>
    <property type="match status" value="1"/>
</dbReference>
<dbReference type="GO" id="GO:0006508">
    <property type="term" value="P:proteolysis"/>
    <property type="evidence" value="ECO:0007669"/>
    <property type="project" value="UniProtKB-KW"/>
</dbReference>
<comment type="similarity">
    <text evidence="1 7">Belongs to the peptidase M3 family.</text>
</comment>
<evidence type="ECO:0000256" key="5">
    <source>
        <dbReference type="ARBA" id="ARBA00022833"/>
    </source>
</evidence>
<dbReference type="GO" id="GO:0046872">
    <property type="term" value="F:metal ion binding"/>
    <property type="evidence" value="ECO:0007669"/>
    <property type="project" value="UniProtKB-UniRule"/>
</dbReference>
<dbReference type="GO" id="GO:0004222">
    <property type="term" value="F:metalloendopeptidase activity"/>
    <property type="evidence" value="ECO:0007669"/>
    <property type="project" value="InterPro"/>
</dbReference>
<dbReference type="InterPro" id="IPR024077">
    <property type="entry name" value="Neurolysin/TOP_dom2"/>
</dbReference>
<reference evidence="9 10" key="1">
    <citation type="submission" date="2019-08" db="EMBL/GenBank/DDBJ databases">
        <title>In-depth cultivation of the pig gut microbiome towards novel bacterial diversity and tailored functional studies.</title>
        <authorList>
            <person name="Wylensek D."/>
            <person name="Hitch T.C.A."/>
            <person name="Clavel T."/>
        </authorList>
    </citation>
    <scope>NUCLEOTIDE SEQUENCE [LARGE SCALE GENOMIC DNA]</scope>
    <source>
        <strain evidence="9 10">WB03_NA08</strain>
    </source>
</reference>
<dbReference type="EMBL" id="VULO01000010">
    <property type="protein sequence ID" value="MSS84821.1"/>
    <property type="molecule type" value="Genomic_DNA"/>
</dbReference>
<evidence type="ECO:0000313" key="9">
    <source>
        <dbReference type="EMBL" id="MSS84821.1"/>
    </source>
</evidence>
<comment type="caution">
    <text evidence="9">The sequence shown here is derived from an EMBL/GenBank/DDBJ whole genome shotgun (WGS) entry which is preliminary data.</text>
</comment>
<dbReference type="AlphaFoldDB" id="A0A6N7W5Z7"/>
<evidence type="ECO:0000256" key="2">
    <source>
        <dbReference type="ARBA" id="ARBA00022670"/>
    </source>
</evidence>
<feature type="domain" description="Peptidase M3A/M3B catalytic" evidence="8">
    <location>
        <begin position="226"/>
        <end position="673"/>
    </location>
</feature>
<evidence type="ECO:0000313" key="10">
    <source>
        <dbReference type="Proteomes" id="UP000470875"/>
    </source>
</evidence>
<name>A0A6N7W5Z7_9ACTO</name>
<dbReference type="FunFam" id="3.40.390.10:FF:000009">
    <property type="entry name" value="Oligopeptidase A"/>
    <property type="match status" value="1"/>
</dbReference>
<protein>
    <submittedName>
        <fullName evidence="9">M3 family metallopeptidase</fullName>
    </submittedName>
</protein>
<evidence type="ECO:0000256" key="7">
    <source>
        <dbReference type="RuleBase" id="RU003435"/>
    </source>
</evidence>